<dbReference type="EMBL" id="CP003364">
    <property type="protein sequence ID" value="AGA24759.1"/>
    <property type="molecule type" value="Genomic_DNA"/>
</dbReference>
<organism evidence="2 3">
    <name type="scientific">Singulisphaera acidiphila (strain ATCC BAA-1392 / DSM 18658 / VKM B-2454 / MOB10)</name>
    <dbReference type="NCBI Taxonomy" id="886293"/>
    <lineage>
        <taxon>Bacteria</taxon>
        <taxon>Pseudomonadati</taxon>
        <taxon>Planctomycetota</taxon>
        <taxon>Planctomycetia</taxon>
        <taxon>Isosphaerales</taxon>
        <taxon>Isosphaeraceae</taxon>
        <taxon>Singulisphaera</taxon>
    </lineage>
</organism>
<reference evidence="2 3" key="1">
    <citation type="submission" date="2012-02" db="EMBL/GenBank/DDBJ databases">
        <title>Complete sequence of chromosome of Singulisphaera acidiphila DSM 18658.</title>
        <authorList>
            <consortium name="US DOE Joint Genome Institute (JGI-PGF)"/>
            <person name="Lucas S."/>
            <person name="Copeland A."/>
            <person name="Lapidus A."/>
            <person name="Glavina del Rio T."/>
            <person name="Dalin E."/>
            <person name="Tice H."/>
            <person name="Bruce D."/>
            <person name="Goodwin L."/>
            <person name="Pitluck S."/>
            <person name="Peters L."/>
            <person name="Ovchinnikova G."/>
            <person name="Chertkov O."/>
            <person name="Kyrpides N."/>
            <person name="Mavromatis K."/>
            <person name="Ivanova N."/>
            <person name="Brettin T."/>
            <person name="Detter J.C."/>
            <person name="Han C."/>
            <person name="Larimer F."/>
            <person name="Land M."/>
            <person name="Hauser L."/>
            <person name="Markowitz V."/>
            <person name="Cheng J.-F."/>
            <person name="Hugenholtz P."/>
            <person name="Woyke T."/>
            <person name="Wu D."/>
            <person name="Tindall B."/>
            <person name="Pomrenke H."/>
            <person name="Brambilla E."/>
            <person name="Klenk H.-P."/>
            <person name="Eisen J.A."/>
        </authorList>
    </citation>
    <scope>NUCLEOTIDE SEQUENCE [LARGE SCALE GENOMIC DNA]</scope>
    <source>
        <strain evidence="3">ATCC BAA-1392 / DSM 18658 / VKM B-2454 / MOB10</strain>
    </source>
</reference>
<keyword evidence="3" id="KW-1185">Reference proteome</keyword>
<protein>
    <submittedName>
        <fullName evidence="2">Uncharacterized protein</fullName>
    </submittedName>
</protein>
<feature type="chain" id="PRO_5003940026" evidence="1">
    <location>
        <begin position="19"/>
        <end position="139"/>
    </location>
</feature>
<name>L0D5R4_SINAD</name>
<feature type="signal peptide" evidence="1">
    <location>
        <begin position="1"/>
        <end position="18"/>
    </location>
</feature>
<dbReference type="HOGENOM" id="CLU_1843777_0_0_0"/>
<keyword evidence="1" id="KW-0732">Signal</keyword>
<evidence type="ECO:0000313" key="3">
    <source>
        <dbReference type="Proteomes" id="UP000010798"/>
    </source>
</evidence>
<evidence type="ECO:0000256" key="1">
    <source>
        <dbReference type="SAM" id="SignalP"/>
    </source>
</evidence>
<gene>
    <name evidence="2" type="ordered locus">Sinac_0315</name>
</gene>
<evidence type="ECO:0000313" key="2">
    <source>
        <dbReference type="EMBL" id="AGA24759.1"/>
    </source>
</evidence>
<accession>L0D5R4</accession>
<dbReference type="AlphaFoldDB" id="L0D5R4"/>
<sequence>MSLAKIAMFLVCASMTLATPGNMARAGDYDASTTASYTAGPPKGITVKGNIVWAVGKPIINYVDGEIVDSDNNLVLPLGSLGFTYDSANRKVTLTPQFFEASGGPLKVRLYWYHNEGGDLMEESESLEITIPANPGEGD</sequence>
<dbReference type="RefSeq" id="WP_015243944.1">
    <property type="nucleotide sequence ID" value="NC_019892.1"/>
</dbReference>
<dbReference type="Proteomes" id="UP000010798">
    <property type="component" value="Chromosome"/>
</dbReference>
<proteinExistence type="predicted"/>
<dbReference type="KEGG" id="saci:Sinac_0315"/>